<keyword evidence="3" id="KW-1185">Reference proteome</keyword>
<evidence type="ECO:0000313" key="2">
    <source>
        <dbReference type="EMBL" id="KAF9948890.1"/>
    </source>
</evidence>
<name>A0A9P6LXF3_MORAP</name>
<comment type="caution">
    <text evidence="2">The sequence shown here is derived from an EMBL/GenBank/DDBJ whole genome shotgun (WGS) entry which is preliminary data.</text>
</comment>
<feature type="region of interest" description="Disordered" evidence="1">
    <location>
        <begin position="105"/>
        <end position="206"/>
    </location>
</feature>
<dbReference type="AlphaFoldDB" id="A0A9P6LXF3"/>
<organism evidence="2 3">
    <name type="scientific">Mortierella alpina</name>
    <name type="common">Oleaginous fungus</name>
    <name type="synonym">Mortierella renispora</name>
    <dbReference type="NCBI Taxonomy" id="64518"/>
    <lineage>
        <taxon>Eukaryota</taxon>
        <taxon>Fungi</taxon>
        <taxon>Fungi incertae sedis</taxon>
        <taxon>Mucoromycota</taxon>
        <taxon>Mortierellomycotina</taxon>
        <taxon>Mortierellomycetes</taxon>
        <taxon>Mortierellales</taxon>
        <taxon>Mortierellaceae</taxon>
        <taxon>Mortierella</taxon>
    </lineage>
</organism>
<gene>
    <name evidence="2" type="ORF">BGZ70_002018</name>
</gene>
<feature type="compositionally biased region" description="Acidic residues" evidence="1">
    <location>
        <begin position="137"/>
        <end position="184"/>
    </location>
</feature>
<protein>
    <recommendedName>
        <fullName evidence="4">C2H2-type domain-containing protein</fullName>
    </recommendedName>
</protein>
<evidence type="ECO:0008006" key="4">
    <source>
        <dbReference type="Google" id="ProtNLM"/>
    </source>
</evidence>
<evidence type="ECO:0000313" key="3">
    <source>
        <dbReference type="Proteomes" id="UP000738359"/>
    </source>
</evidence>
<reference evidence="2" key="1">
    <citation type="journal article" date="2020" name="Fungal Divers.">
        <title>Resolving the Mortierellaceae phylogeny through synthesis of multi-gene phylogenetics and phylogenomics.</title>
        <authorList>
            <person name="Vandepol N."/>
            <person name="Liber J."/>
            <person name="Desiro A."/>
            <person name="Na H."/>
            <person name="Kennedy M."/>
            <person name="Barry K."/>
            <person name="Grigoriev I.V."/>
            <person name="Miller A.N."/>
            <person name="O'Donnell K."/>
            <person name="Stajich J.E."/>
            <person name="Bonito G."/>
        </authorList>
    </citation>
    <scope>NUCLEOTIDE SEQUENCE</scope>
    <source>
        <strain evidence="2">CK1249</strain>
    </source>
</reference>
<dbReference type="Proteomes" id="UP000738359">
    <property type="component" value="Unassembled WGS sequence"/>
</dbReference>
<dbReference type="OrthoDB" id="2448028at2759"/>
<evidence type="ECO:0000256" key="1">
    <source>
        <dbReference type="SAM" id="MobiDB-lite"/>
    </source>
</evidence>
<feature type="non-terminal residue" evidence="2">
    <location>
        <position position="206"/>
    </location>
</feature>
<dbReference type="EMBL" id="JAAAHY010001475">
    <property type="protein sequence ID" value="KAF9948890.1"/>
    <property type="molecule type" value="Genomic_DNA"/>
</dbReference>
<proteinExistence type="predicted"/>
<accession>A0A9P6LXF3</accession>
<sequence>MAPPISCAYFQCTLGLIERRAAVNEQKAQVRQGKPIQGRRRKLLPEQRSHLLNYHSTKRLVIKMKRGITVHMWRRPDKNMAFLCICGNEYRSRGSIKVHYQKYCTHRPIPPGTPGITLVSTPNKRTQDDRNDHQEAQEQEDEDEDVDVDVEDKNEEEEEEDENEESEEEEVEEGENEEDEEYVDEASHPYNNSNSNDSNNDNSKSK</sequence>
<feature type="compositionally biased region" description="Basic and acidic residues" evidence="1">
    <location>
        <begin position="125"/>
        <end position="136"/>
    </location>
</feature>
<feature type="compositionally biased region" description="Low complexity" evidence="1">
    <location>
        <begin position="191"/>
        <end position="206"/>
    </location>
</feature>